<accession>A0A1N7QMU7</accession>
<dbReference type="InterPro" id="IPR041160">
    <property type="entry name" value="LD_cluster2"/>
</dbReference>
<name>A0A1N7QMU7_9FLAO</name>
<dbReference type="STRING" id="373672.SAMN05421785_11435"/>
<organism evidence="1 2">
    <name type="scientific">Chryseobacterium gambrini</name>
    <dbReference type="NCBI Taxonomy" id="373672"/>
    <lineage>
        <taxon>Bacteria</taxon>
        <taxon>Pseudomonadati</taxon>
        <taxon>Bacteroidota</taxon>
        <taxon>Flavobacteriia</taxon>
        <taxon>Flavobacteriales</taxon>
        <taxon>Weeksellaceae</taxon>
        <taxon>Chryseobacterium group</taxon>
        <taxon>Chryseobacterium</taxon>
    </lineage>
</organism>
<dbReference type="Proteomes" id="UP000185781">
    <property type="component" value="Unassembled WGS sequence"/>
</dbReference>
<evidence type="ECO:0000313" key="2">
    <source>
        <dbReference type="Proteomes" id="UP000185781"/>
    </source>
</evidence>
<protein>
    <submittedName>
        <fullName evidence="1">Uncharacterized protein</fullName>
    </submittedName>
</protein>
<dbReference type="RefSeq" id="WP_076395558.1">
    <property type="nucleotide sequence ID" value="NZ_FTOV01000014.1"/>
</dbReference>
<sequence length="312" mass="36297">MTDENNISGISTEDLKPEFKLSQNEKSFLFDKSIAISVSNNENLNELGLDEQHLNDISIELARYIICNDGTALYGGDLRENGFTKYFEELASQYTRNDDDRHAFINYFAHPFLNKIDKKFERDFKSKRIGLKKISCPDHINFDFDKNYQPTNEVNDRYIFAECFRVLREKMTEDCNAKIIVGGKLSNYLGYIPGVLEEAIYQIKSKKPLYIVGGFGGVANEISKLILGENSSFLSNEFQYNSSFLEEFKDFVKDKYNYHDYEVINDLFTDFNLKILSINNFLTENENRRLFISKNIHEITYLIMKGLNKAFI</sequence>
<gene>
    <name evidence="1" type="ORF">SAMN05421785_11435</name>
</gene>
<reference evidence="1 2" key="1">
    <citation type="submission" date="2017-01" db="EMBL/GenBank/DDBJ databases">
        <authorList>
            <person name="Mah S.A."/>
            <person name="Swanson W.J."/>
            <person name="Moy G.W."/>
            <person name="Vacquier V.D."/>
        </authorList>
    </citation>
    <scope>NUCLEOTIDE SEQUENCE [LARGE SCALE GENOMIC DNA]</scope>
    <source>
        <strain evidence="1 2">DSM 18014</strain>
    </source>
</reference>
<dbReference type="EMBL" id="FTOV01000014">
    <property type="protein sequence ID" value="SIT24136.1"/>
    <property type="molecule type" value="Genomic_DNA"/>
</dbReference>
<dbReference type="Pfam" id="PF18163">
    <property type="entry name" value="LD_cluster2"/>
    <property type="match status" value="1"/>
</dbReference>
<evidence type="ECO:0000313" key="1">
    <source>
        <dbReference type="EMBL" id="SIT24136.1"/>
    </source>
</evidence>
<dbReference type="AlphaFoldDB" id="A0A1N7QMU7"/>
<proteinExistence type="predicted"/>